<dbReference type="PRINTS" id="PR00463">
    <property type="entry name" value="EP450I"/>
</dbReference>
<dbReference type="Pfam" id="PF00067">
    <property type="entry name" value="p450"/>
    <property type="match status" value="1"/>
</dbReference>
<dbReference type="PANTHER" id="PTHR47944:SF14">
    <property type="entry name" value="CYTOCHROME P450"/>
    <property type="match status" value="1"/>
</dbReference>
<dbReference type="STRING" id="4555.A0A368QLF6"/>
<dbReference type="SUPFAM" id="SSF48264">
    <property type="entry name" value="Cytochrome P450"/>
    <property type="match status" value="1"/>
</dbReference>
<sequence>MELTATISMAVAPVVSFVVVWLLRRRQKPLNLPPGPRGWPVFGSINLLAGPLPPHRALAALAAGHGLLMHLRLGSFHAVVASSAETARLVLKTDDLAFADRPPSAMGATMSYGYKGIVQTPYGAYWRMARKLCATELFSVRRVESFERARGGDARVGRGLFESGSAGAGAGVEAKERLLNLTMRNILRMAVGEKWSGCHGSEEGLAFRRALDEAFAVTGAVDNVGEWRVHELFDRFVEQILDEHEGDRRRRSASVGGGEFPARDLVDVLLQLSEEGGGEAEESEPEARLTRDGVKAFVQDIIVAGTYTAAVTMEWAMAELLRRPDAMAHAAAELDRRDLPALPYLDAVLKETMRLHPVAPFLLPHRAREDAVVGGYDVPAGARVLVNAWAVARDPASWPGESNAFRPERFLAGGGAAEGVDEMAATLANLVHGFTWRLPDGVAPKDVSMEECFGLTASRKVPLVAVAEAAGAPVRRRRLIVQLKFEDISL</sequence>
<dbReference type="CDD" id="cd20618">
    <property type="entry name" value="CYP71_clan"/>
    <property type="match status" value="1"/>
</dbReference>
<dbReference type="GO" id="GO:0004497">
    <property type="term" value="F:monooxygenase activity"/>
    <property type="evidence" value="ECO:0007669"/>
    <property type="project" value="InterPro"/>
</dbReference>
<dbReference type="Gene3D" id="1.10.630.10">
    <property type="entry name" value="Cytochrome P450"/>
    <property type="match status" value="1"/>
</dbReference>
<dbReference type="AlphaFoldDB" id="A0A368QLF6"/>
<evidence type="ECO:0000256" key="5">
    <source>
        <dbReference type="ARBA" id="ARBA00023004"/>
    </source>
</evidence>
<name>A0A368QLF6_SETIT</name>
<evidence type="ECO:0000256" key="3">
    <source>
        <dbReference type="ARBA" id="ARBA00022723"/>
    </source>
</evidence>
<keyword evidence="4" id="KW-0560">Oxidoreductase</keyword>
<dbReference type="InterPro" id="IPR036396">
    <property type="entry name" value="Cyt_P450_sf"/>
</dbReference>
<keyword evidence="3" id="KW-0479">Metal-binding</keyword>
<evidence type="ECO:0000256" key="1">
    <source>
        <dbReference type="ARBA" id="ARBA00010617"/>
    </source>
</evidence>
<accession>A0A368QLF6</accession>
<reference evidence="6" key="2">
    <citation type="submission" date="2015-07" db="EMBL/GenBank/DDBJ databases">
        <authorList>
            <person name="Noorani M."/>
        </authorList>
    </citation>
    <scope>NUCLEOTIDE SEQUENCE</scope>
    <source>
        <strain evidence="6">Yugu1</strain>
    </source>
</reference>
<dbReference type="InterPro" id="IPR002401">
    <property type="entry name" value="Cyt_P450_E_grp-I"/>
</dbReference>
<evidence type="ECO:0000256" key="4">
    <source>
        <dbReference type="ARBA" id="ARBA00023002"/>
    </source>
</evidence>
<dbReference type="PANTHER" id="PTHR47944">
    <property type="entry name" value="CYTOCHROME P450 98A9"/>
    <property type="match status" value="1"/>
</dbReference>
<organism evidence="6">
    <name type="scientific">Setaria italica</name>
    <name type="common">Foxtail millet</name>
    <name type="synonym">Panicum italicum</name>
    <dbReference type="NCBI Taxonomy" id="4555"/>
    <lineage>
        <taxon>Eukaryota</taxon>
        <taxon>Viridiplantae</taxon>
        <taxon>Streptophyta</taxon>
        <taxon>Embryophyta</taxon>
        <taxon>Tracheophyta</taxon>
        <taxon>Spermatophyta</taxon>
        <taxon>Magnoliopsida</taxon>
        <taxon>Liliopsida</taxon>
        <taxon>Poales</taxon>
        <taxon>Poaceae</taxon>
        <taxon>PACMAD clade</taxon>
        <taxon>Panicoideae</taxon>
        <taxon>Panicodae</taxon>
        <taxon>Paniceae</taxon>
        <taxon>Cenchrinae</taxon>
        <taxon>Setaria</taxon>
    </lineage>
</organism>
<keyword evidence="5" id="KW-0408">Iron</keyword>
<dbReference type="PRINTS" id="PR00385">
    <property type="entry name" value="P450"/>
</dbReference>
<keyword evidence="2" id="KW-0349">Heme</keyword>
<dbReference type="GO" id="GO:0005506">
    <property type="term" value="F:iron ion binding"/>
    <property type="evidence" value="ECO:0007669"/>
    <property type="project" value="InterPro"/>
</dbReference>
<proteinExistence type="inferred from homology"/>
<dbReference type="EMBL" id="CM003530">
    <property type="protein sequence ID" value="RCV18743.1"/>
    <property type="molecule type" value="Genomic_DNA"/>
</dbReference>
<comment type="similarity">
    <text evidence="1">Belongs to the cytochrome P450 family.</text>
</comment>
<protein>
    <recommendedName>
        <fullName evidence="7">Cytochrome P450</fullName>
    </recommendedName>
</protein>
<dbReference type="GO" id="GO:0020037">
    <property type="term" value="F:heme binding"/>
    <property type="evidence" value="ECO:0007669"/>
    <property type="project" value="InterPro"/>
</dbReference>
<evidence type="ECO:0008006" key="7">
    <source>
        <dbReference type="Google" id="ProtNLM"/>
    </source>
</evidence>
<evidence type="ECO:0000313" key="6">
    <source>
        <dbReference type="EMBL" id="RCV18743.1"/>
    </source>
</evidence>
<dbReference type="OrthoDB" id="2789670at2759"/>
<dbReference type="GO" id="GO:0016705">
    <property type="term" value="F:oxidoreductase activity, acting on paired donors, with incorporation or reduction of molecular oxygen"/>
    <property type="evidence" value="ECO:0007669"/>
    <property type="project" value="InterPro"/>
</dbReference>
<dbReference type="InterPro" id="IPR001128">
    <property type="entry name" value="Cyt_P450"/>
</dbReference>
<gene>
    <name evidence="6" type="ORF">SETIT_3G327100v2</name>
</gene>
<evidence type="ECO:0000256" key="2">
    <source>
        <dbReference type="ARBA" id="ARBA00022617"/>
    </source>
</evidence>
<reference evidence="6" key="1">
    <citation type="journal article" date="2012" name="Nat. Biotechnol.">
        <title>Reference genome sequence of the model plant Setaria.</title>
        <authorList>
            <person name="Bennetzen J.L."/>
            <person name="Schmutz J."/>
            <person name="Wang H."/>
            <person name="Percifield R."/>
            <person name="Hawkins J."/>
            <person name="Pontaroli A.C."/>
            <person name="Estep M."/>
            <person name="Feng L."/>
            <person name="Vaughn J.N."/>
            <person name="Grimwood J."/>
            <person name="Jenkins J."/>
            <person name="Barry K."/>
            <person name="Lindquist E."/>
            <person name="Hellsten U."/>
            <person name="Deshpande S."/>
            <person name="Wang X."/>
            <person name="Wu X."/>
            <person name="Mitros T."/>
            <person name="Triplett J."/>
            <person name="Yang X."/>
            <person name="Ye C.Y."/>
            <person name="Mauro-Herrera M."/>
            <person name="Wang L."/>
            <person name="Li P."/>
            <person name="Sharma M."/>
            <person name="Sharma R."/>
            <person name="Ronald P.C."/>
            <person name="Panaud O."/>
            <person name="Kellogg E.A."/>
            <person name="Brutnell T.P."/>
            <person name="Doust A.N."/>
            <person name="Tuskan G.A."/>
            <person name="Rokhsar D."/>
            <person name="Devos K.M."/>
        </authorList>
    </citation>
    <scope>NUCLEOTIDE SEQUENCE [LARGE SCALE GENOMIC DNA]</scope>
    <source>
        <strain evidence="6">Yugu1</strain>
    </source>
</reference>